<sequence length="53" mass="6617">MSRKQILKLIRQDELRRFREYVEDRPQPYTRYVVDQEFLTRRGLADHPRVNVQ</sequence>
<gene>
    <name evidence="1" type="ORF">SAMN05443248_3009</name>
</gene>
<dbReference type="RefSeq" id="WP_154072238.1">
    <property type="nucleotide sequence ID" value="NZ_LT670817.1"/>
</dbReference>
<proteinExistence type="predicted"/>
<dbReference type="Proteomes" id="UP000189796">
    <property type="component" value="Chromosome I"/>
</dbReference>
<protein>
    <submittedName>
        <fullName evidence="1">Uncharacterized protein</fullName>
    </submittedName>
</protein>
<evidence type="ECO:0000313" key="1">
    <source>
        <dbReference type="EMBL" id="SHG89306.1"/>
    </source>
</evidence>
<reference evidence="1 2" key="1">
    <citation type="submission" date="2016-11" db="EMBL/GenBank/DDBJ databases">
        <authorList>
            <person name="Jaros S."/>
            <person name="Januszkiewicz K."/>
            <person name="Wedrychowicz H."/>
        </authorList>
    </citation>
    <scope>NUCLEOTIDE SEQUENCE [LARGE SCALE GENOMIC DNA]</scope>
    <source>
        <strain evidence="1 2">GAS138</strain>
    </source>
</reference>
<dbReference type="AlphaFoldDB" id="A0A1M5NIA8"/>
<name>A0A1M5NIA8_9BRAD</name>
<organism evidence="1 2">
    <name type="scientific">Bradyrhizobium erythrophlei</name>
    <dbReference type="NCBI Taxonomy" id="1437360"/>
    <lineage>
        <taxon>Bacteria</taxon>
        <taxon>Pseudomonadati</taxon>
        <taxon>Pseudomonadota</taxon>
        <taxon>Alphaproteobacteria</taxon>
        <taxon>Hyphomicrobiales</taxon>
        <taxon>Nitrobacteraceae</taxon>
        <taxon>Bradyrhizobium</taxon>
    </lineage>
</organism>
<accession>A0A1M5NIA8</accession>
<evidence type="ECO:0000313" key="2">
    <source>
        <dbReference type="Proteomes" id="UP000189796"/>
    </source>
</evidence>
<dbReference type="EMBL" id="LT670817">
    <property type="protein sequence ID" value="SHG89306.1"/>
    <property type="molecule type" value="Genomic_DNA"/>
</dbReference>